<dbReference type="PANTHER" id="PTHR23501:SF154">
    <property type="entry name" value="MULTIDRUG-EFFLUX TRANSPORTER RV1634-RELATED"/>
    <property type="match status" value="1"/>
</dbReference>
<feature type="transmembrane region" description="Helical" evidence="5">
    <location>
        <begin position="177"/>
        <end position="197"/>
    </location>
</feature>
<dbReference type="Pfam" id="PF07690">
    <property type="entry name" value="MFS_1"/>
    <property type="match status" value="1"/>
</dbReference>
<comment type="subcellular location">
    <subcellularLocation>
        <location evidence="1">Membrane</location>
        <topology evidence="1">Multi-pass membrane protein</topology>
    </subcellularLocation>
</comment>
<name>A0A5E4Y8V3_9BURK</name>
<feature type="transmembrane region" description="Helical" evidence="5">
    <location>
        <begin position="323"/>
        <end position="342"/>
    </location>
</feature>
<feature type="transmembrane region" description="Helical" evidence="5">
    <location>
        <begin position="354"/>
        <end position="372"/>
    </location>
</feature>
<evidence type="ECO:0000256" key="3">
    <source>
        <dbReference type="ARBA" id="ARBA00022989"/>
    </source>
</evidence>
<keyword evidence="3 5" id="KW-1133">Transmembrane helix</keyword>
<evidence type="ECO:0000313" key="9">
    <source>
        <dbReference type="Proteomes" id="UP000343335"/>
    </source>
</evidence>
<evidence type="ECO:0000256" key="2">
    <source>
        <dbReference type="ARBA" id="ARBA00022692"/>
    </source>
</evidence>
<evidence type="ECO:0000256" key="5">
    <source>
        <dbReference type="SAM" id="Phobius"/>
    </source>
</evidence>
<evidence type="ECO:0000313" key="7">
    <source>
        <dbReference type="EMBL" id="UVA78153.1"/>
    </source>
</evidence>
<dbReference type="Proteomes" id="UP000343335">
    <property type="component" value="Unassembled WGS sequence"/>
</dbReference>
<keyword evidence="2 5" id="KW-0812">Transmembrane</keyword>
<proteinExistence type="predicted"/>
<dbReference type="Proteomes" id="UP001058980">
    <property type="component" value="Chromosome"/>
</dbReference>
<dbReference type="GO" id="GO:0005886">
    <property type="term" value="C:plasma membrane"/>
    <property type="evidence" value="ECO:0007669"/>
    <property type="project" value="TreeGrafter"/>
</dbReference>
<sequence>MTTSTTNSTAPGWRDLLSGNNGWRSLALAGGVALHATNVYVATTVLPSIVKEIGGLDLYSWNTTLFVVASILGSVFAAQMLSTLGPRVAYIAALVGFSAGTIVCAAAPSMPWMLAGRTLQGFGGGILLALSYALIRIVFAPPLWSRAMGLVSGMWGVATLCGPAVGGVFAQFGHWRWAFWSLLPIVVGLGLIIRAQVPAGRAVKAADGTSQSHGDNDGAHAVPWFKVVLLCASAVAISLGAVVNSHVVAAGWMVFGLALAWWLAQRERSARHALPRLMPTGAYSLRTRLGGLYATMSLLGLAMTSEIYIPYFLQTIHAQTPFAAGYLAALMAAGWSVGSMTSASRQGDAAERRVRLGPVIVALGMFALAWLLPQASLFDSAAGITTLCIALFGVGIGVGIGWPHLLTRVMTAARPGEAGLASASITTVQLYSMALGSALAGLVANSAGLADGGLPEIQRASIWLFAVFALAPAGAAVIIRRGRTAASVSGQNGQNEQNQREGQEAS</sequence>
<evidence type="ECO:0000313" key="10">
    <source>
        <dbReference type="Proteomes" id="UP001058980"/>
    </source>
</evidence>
<dbReference type="AlphaFoldDB" id="A0A5E4Y8V3"/>
<feature type="transmembrane region" description="Helical" evidence="5">
    <location>
        <begin position="460"/>
        <end position="479"/>
    </location>
</feature>
<feature type="transmembrane region" description="Helical" evidence="5">
    <location>
        <begin position="58"/>
        <end position="81"/>
    </location>
</feature>
<dbReference type="InterPro" id="IPR011701">
    <property type="entry name" value="MFS"/>
</dbReference>
<keyword evidence="10" id="KW-1185">Reference proteome</keyword>
<feature type="transmembrane region" description="Helical" evidence="5">
    <location>
        <begin position="88"/>
        <end position="108"/>
    </location>
</feature>
<feature type="transmembrane region" description="Helical" evidence="5">
    <location>
        <begin position="114"/>
        <end position="135"/>
    </location>
</feature>
<evidence type="ECO:0000256" key="4">
    <source>
        <dbReference type="ARBA" id="ARBA00023136"/>
    </source>
</evidence>
<dbReference type="EMBL" id="CABPSA010000008">
    <property type="protein sequence ID" value="VVE44713.1"/>
    <property type="molecule type" value="Genomic_DNA"/>
</dbReference>
<dbReference type="GO" id="GO:0022857">
    <property type="term" value="F:transmembrane transporter activity"/>
    <property type="evidence" value="ECO:0007669"/>
    <property type="project" value="InterPro"/>
</dbReference>
<evidence type="ECO:0000313" key="8">
    <source>
        <dbReference type="EMBL" id="VVE44713.1"/>
    </source>
</evidence>
<dbReference type="EMBL" id="CP102780">
    <property type="protein sequence ID" value="UVA78153.1"/>
    <property type="molecule type" value="Genomic_DNA"/>
</dbReference>
<gene>
    <name evidence="7" type="ORF">NTU39_19015</name>
    <name evidence="8" type="ORF">PCO31010_04354</name>
</gene>
<organism evidence="8 9">
    <name type="scientific">Pandoraea commovens</name>
    <dbReference type="NCBI Taxonomy" id="2508289"/>
    <lineage>
        <taxon>Bacteria</taxon>
        <taxon>Pseudomonadati</taxon>
        <taxon>Pseudomonadota</taxon>
        <taxon>Betaproteobacteria</taxon>
        <taxon>Burkholderiales</taxon>
        <taxon>Burkholderiaceae</taxon>
        <taxon>Pandoraea</taxon>
    </lineage>
</organism>
<dbReference type="Gene3D" id="1.20.1720.10">
    <property type="entry name" value="Multidrug resistance protein D"/>
    <property type="match status" value="2"/>
</dbReference>
<dbReference type="PROSITE" id="PS50850">
    <property type="entry name" value="MFS"/>
    <property type="match status" value="1"/>
</dbReference>
<protein>
    <submittedName>
        <fullName evidence="8">MFS transporter</fullName>
    </submittedName>
</protein>
<accession>A0A5E4Y8V3</accession>
<feature type="transmembrane region" description="Helical" evidence="5">
    <location>
        <begin position="147"/>
        <end position="171"/>
    </location>
</feature>
<keyword evidence="4 5" id="KW-0472">Membrane</keyword>
<dbReference type="RefSeq" id="WP_150666060.1">
    <property type="nucleotide sequence ID" value="NZ_CABPSA010000008.1"/>
</dbReference>
<dbReference type="SUPFAM" id="SSF103473">
    <property type="entry name" value="MFS general substrate transporter"/>
    <property type="match status" value="1"/>
</dbReference>
<feature type="transmembrane region" description="Helical" evidence="5">
    <location>
        <begin position="26"/>
        <end position="46"/>
    </location>
</feature>
<evidence type="ECO:0000256" key="1">
    <source>
        <dbReference type="ARBA" id="ARBA00004141"/>
    </source>
</evidence>
<feature type="transmembrane region" description="Helical" evidence="5">
    <location>
        <begin position="247"/>
        <end position="264"/>
    </location>
</feature>
<feature type="domain" description="Major facilitator superfamily (MFS) profile" evidence="6">
    <location>
        <begin position="24"/>
        <end position="484"/>
    </location>
</feature>
<dbReference type="InterPro" id="IPR036259">
    <property type="entry name" value="MFS_trans_sf"/>
</dbReference>
<feature type="transmembrane region" description="Helical" evidence="5">
    <location>
        <begin position="384"/>
        <end position="406"/>
    </location>
</feature>
<feature type="transmembrane region" description="Helical" evidence="5">
    <location>
        <begin position="285"/>
        <end position="303"/>
    </location>
</feature>
<reference evidence="8 9" key="1">
    <citation type="submission" date="2019-08" db="EMBL/GenBank/DDBJ databases">
        <authorList>
            <person name="Peeters C."/>
        </authorList>
    </citation>
    <scope>NUCLEOTIDE SEQUENCE [LARGE SCALE GENOMIC DNA]</scope>
    <source>
        <strain evidence="8 9">LMG 31010</strain>
    </source>
</reference>
<dbReference type="PANTHER" id="PTHR23501">
    <property type="entry name" value="MAJOR FACILITATOR SUPERFAMILY"/>
    <property type="match status" value="1"/>
</dbReference>
<reference evidence="7" key="2">
    <citation type="submission" date="2022-08" db="EMBL/GenBank/DDBJ databases">
        <title>Multi-unit outbreak of Pandoraea commovens among non-cystic fibrosis intensive care patients from 2019 to 2021 in Berlin, Germany.</title>
        <authorList>
            <person name="Menzel P."/>
        </authorList>
    </citation>
    <scope>NUCLEOTIDE SEQUENCE</scope>
    <source>
        <strain evidence="7">LB-19-202-79</strain>
    </source>
</reference>
<feature type="transmembrane region" description="Helical" evidence="5">
    <location>
        <begin position="418"/>
        <end position="440"/>
    </location>
</feature>
<evidence type="ECO:0000259" key="6">
    <source>
        <dbReference type="PROSITE" id="PS50850"/>
    </source>
</evidence>
<feature type="transmembrane region" description="Helical" evidence="5">
    <location>
        <begin position="218"/>
        <end position="241"/>
    </location>
</feature>
<dbReference type="OrthoDB" id="9807274at2"/>
<dbReference type="InterPro" id="IPR020846">
    <property type="entry name" value="MFS_dom"/>
</dbReference>